<reference evidence="2 3" key="1">
    <citation type="journal article" date="2016" name="Mol. Biol. Evol.">
        <title>Comparative Genomics of Early-Diverging Mushroom-Forming Fungi Provides Insights into the Origins of Lignocellulose Decay Capabilities.</title>
        <authorList>
            <person name="Nagy L.G."/>
            <person name="Riley R."/>
            <person name="Tritt A."/>
            <person name="Adam C."/>
            <person name="Daum C."/>
            <person name="Floudas D."/>
            <person name="Sun H."/>
            <person name="Yadav J.S."/>
            <person name="Pangilinan J."/>
            <person name="Larsson K.H."/>
            <person name="Matsuura K."/>
            <person name="Barry K."/>
            <person name="Labutti K."/>
            <person name="Kuo R."/>
            <person name="Ohm R.A."/>
            <person name="Bhattacharya S.S."/>
            <person name="Shirouzu T."/>
            <person name="Yoshinaga Y."/>
            <person name="Martin F.M."/>
            <person name="Grigoriev I.V."/>
            <person name="Hibbett D.S."/>
        </authorList>
    </citation>
    <scope>NUCLEOTIDE SEQUENCE [LARGE SCALE GENOMIC DNA]</scope>
    <source>
        <strain evidence="2 3">CBS 109695</strain>
    </source>
</reference>
<proteinExistence type="predicted"/>
<organism evidence="2 3">
    <name type="scientific">Athelia psychrophila</name>
    <dbReference type="NCBI Taxonomy" id="1759441"/>
    <lineage>
        <taxon>Eukaryota</taxon>
        <taxon>Fungi</taxon>
        <taxon>Dikarya</taxon>
        <taxon>Basidiomycota</taxon>
        <taxon>Agaricomycotina</taxon>
        <taxon>Agaricomycetes</taxon>
        <taxon>Agaricomycetidae</taxon>
        <taxon>Atheliales</taxon>
        <taxon>Atheliaceae</taxon>
        <taxon>Athelia</taxon>
    </lineage>
</organism>
<dbReference type="OrthoDB" id="2978595at2759"/>
<dbReference type="EMBL" id="KV417497">
    <property type="protein sequence ID" value="KZP29757.1"/>
    <property type="molecule type" value="Genomic_DNA"/>
</dbReference>
<evidence type="ECO:0000313" key="3">
    <source>
        <dbReference type="Proteomes" id="UP000076532"/>
    </source>
</evidence>
<accession>A0A166SS01</accession>
<protein>
    <submittedName>
        <fullName evidence="2">Uncharacterized protein</fullName>
    </submittedName>
</protein>
<gene>
    <name evidence="2" type="ORF">FIBSPDRAFT_884779</name>
</gene>
<dbReference type="AlphaFoldDB" id="A0A166SS01"/>
<dbReference type="Proteomes" id="UP000076532">
    <property type="component" value="Unassembled WGS sequence"/>
</dbReference>
<name>A0A166SS01_9AGAM</name>
<evidence type="ECO:0000313" key="2">
    <source>
        <dbReference type="EMBL" id="KZP29757.1"/>
    </source>
</evidence>
<evidence type="ECO:0000256" key="1">
    <source>
        <dbReference type="SAM" id="MobiDB-lite"/>
    </source>
</evidence>
<feature type="region of interest" description="Disordered" evidence="1">
    <location>
        <begin position="286"/>
        <end position="323"/>
    </location>
</feature>
<sequence length="323" mass="36330">MYGALSLFEFAQYIMAYVTLDQIFAIPWASTSSELPCSVISVARDFLAFIASIVQDFMEGICAISPPWLHDRHIRKSNWESWRHPFEPSLMKDAVKKWLEFAANSGIVLGNDSGNGNNPLSLYYKKYPPPSYSYIDNTLYEEKGLHRKSNVWSIFACHSEWDDEDLTFVELPKAGHLLKTVITETGNFTVGPLDYCDVARIKKAQGGGTEMGVSFLCFFYNLRLMFTLSVFVCEEDPHLDGFYVAKCATRCPIKGLNKLGRRRISLQHSTRSNKEVKISLRSVRVSVDPPTTSSSEDKTPPAKCRKTVDGCISMGASTSPRKM</sequence>
<keyword evidence="3" id="KW-1185">Reference proteome</keyword>